<gene>
    <name evidence="1" type="ORF">EYF80_010591</name>
</gene>
<keyword evidence="2" id="KW-1185">Reference proteome</keyword>
<comment type="caution">
    <text evidence="1">The sequence shown here is derived from an EMBL/GenBank/DDBJ whole genome shotgun (WGS) entry which is preliminary data.</text>
</comment>
<dbReference type="AlphaFoldDB" id="A0A4Z2IPN9"/>
<proteinExistence type="predicted"/>
<name>A0A4Z2IPN9_9TELE</name>
<protein>
    <submittedName>
        <fullName evidence="1">Uncharacterized protein</fullName>
    </submittedName>
</protein>
<dbReference type="EMBL" id="SRLO01000067">
    <property type="protein sequence ID" value="TNN79143.1"/>
    <property type="molecule type" value="Genomic_DNA"/>
</dbReference>
<organism evidence="1 2">
    <name type="scientific">Liparis tanakae</name>
    <name type="common">Tanaka's snailfish</name>
    <dbReference type="NCBI Taxonomy" id="230148"/>
    <lineage>
        <taxon>Eukaryota</taxon>
        <taxon>Metazoa</taxon>
        <taxon>Chordata</taxon>
        <taxon>Craniata</taxon>
        <taxon>Vertebrata</taxon>
        <taxon>Euteleostomi</taxon>
        <taxon>Actinopterygii</taxon>
        <taxon>Neopterygii</taxon>
        <taxon>Teleostei</taxon>
        <taxon>Neoteleostei</taxon>
        <taxon>Acanthomorphata</taxon>
        <taxon>Eupercaria</taxon>
        <taxon>Perciformes</taxon>
        <taxon>Cottioidei</taxon>
        <taxon>Cottales</taxon>
        <taxon>Liparidae</taxon>
        <taxon>Liparis</taxon>
    </lineage>
</organism>
<dbReference type="Proteomes" id="UP000314294">
    <property type="component" value="Unassembled WGS sequence"/>
</dbReference>
<accession>A0A4Z2IPN9</accession>
<sequence>MSAAGADGYLAPSLDAVIKSDGDLDTTIMGSFANREICMLSEEFPQDTTKACNGCKRRDIRLAISFKQISRDNKQIKQSHGASKAQTRSVHHIRINASDFYIREKLLWRNYSE</sequence>
<evidence type="ECO:0000313" key="2">
    <source>
        <dbReference type="Proteomes" id="UP000314294"/>
    </source>
</evidence>
<evidence type="ECO:0000313" key="1">
    <source>
        <dbReference type="EMBL" id="TNN79143.1"/>
    </source>
</evidence>
<reference evidence="1 2" key="1">
    <citation type="submission" date="2019-03" db="EMBL/GenBank/DDBJ databases">
        <title>First draft genome of Liparis tanakae, snailfish: a comprehensive survey of snailfish specific genes.</title>
        <authorList>
            <person name="Kim W."/>
            <person name="Song I."/>
            <person name="Jeong J.-H."/>
            <person name="Kim D."/>
            <person name="Kim S."/>
            <person name="Ryu S."/>
            <person name="Song J.Y."/>
            <person name="Lee S.K."/>
        </authorList>
    </citation>
    <scope>NUCLEOTIDE SEQUENCE [LARGE SCALE GENOMIC DNA]</scope>
    <source>
        <tissue evidence="1">Muscle</tissue>
    </source>
</reference>